<reference evidence="2" key="1">
    <citation type="submission" date="2024-05" db="EMBL/GenBank/DDBJ databases">
        <title>Whole genome shotgun sequence of Streptomyces hygroscopicus NBRC 113678.</title>
        <authorList>
            <person name="Komaki H."/>
            <person name="Tamura T."/>
        </authorList>
    </citation>
    <scope>NUCLEOTIDE SEQUENCE</scope>
    <source>
        <strain evidence="2">N11-34</strain>
    </source>
</reference>
<accession>A0ABQ3TT20</accession>
<organism evidence="2 3">
    <name type="scientific">Streptomyces hygroscopicus</name>
    <dbReference type="NCBI Taxonomy" id="1912"/>
    <lineage>
        <taxon>Bacteria</taxon>
        <taxon>Bacillati</taxon>
        <taxon>Actinomycetota</taxon>
        <taxon>Actinomycetes</taxon>
        <taxon>Kitasatosporales</taxon>
        <taxon>Streptomycetaceae</taxon>
        <taxon>Streptomyces</taxon>
        <taxon>Streptomyces violaceusniger group</taxon>
    </lineage>
</organism>
<evidence type="ECO:0000313" key="3">
    <source>
        <dbReference type="Proteomes" id="UP001054854"/>
    </source>
</evidence>
<keyword evidence="3" id="KW-1185">Reference proteome</keyword>
<sequence length="282" mass="31194">MSTPPGGDRRTGHRPRTDRPATARPAAHGRLLPAAHGSLARGVHAPVLGTVFALALTGGMTLGPGDGRELLFGRNRPEVHVCVGEDDPQVSRCQGRLIHRHGQWWVAGDGRLPLRLPTRLLFTGEEPLPLEPGYTPLFVRGSRGREHLLEVFVSGPEAERPAALPGDVTRPPRVWVLTDEEKLALVVLGQRYLLHEPRPQPLTWKQTAAQLAELRPREGWREKRVEHLVNRVRMMLSRDGVPWLTREEVGEPVGNALNDHLIRALMMSTTLVPLDLALIDAA</sequence>
<dbReference type="EMBL" id="BNEK01000002">
    <property type="protein sequence ID" value="GHJ26106.1"/>
    <property type="molecule type" value="Genomic_DNA"/>
</dbReference>
<gene>
    <name evidence="2" type="ORF">TPA0910_05390</name>
</gene>
<proteinExistence type="predicted"/>
<comment type="caution">
    <text evidence="2">The sequence shown here is derived from an EMBL/GenBank/DDBJ whole genome shotgun (WGS) entry which is preliminary data.</text>
</comment>
<evidence type="ECO:0008006" key="4">
    <source>
        <dbReference type="Google" id="ProtNLM"/>
    </source>
</evidence>
<dbReference type="Proteomes" id="UP001054854">
    <property type="component" value="Unassembled WGS sequence"/>
</dbReference>
<feature type="compositionally biased region" description="Basic and acidic residues" evidence="1">
    <location>
        <begin position="7"/>
        <end position="21"/>
    </location>
</feature>
<evidence type="ECO:0000256" key="1">
    <source>
        <dbReference type="SAM" id="MobiDB-lite"/>
    </source>
</evidence>
<evidence type="ECO:0000313" key="2">
    <source>
        <dbReference type="EMBL" id="GHJ26106.1"/>
    </source>
</evidence>
<dbReference type="InterPro" id="IPR008984">
    <property type="entry name" value="SMAD_FHA_dom_sf"/>
</dbReference>
<protein>
    <recommendedName>
        <fullName evidence="4">FHA domain-containing protein</fullName>
    </recommendedName>
</protein>
<dbReference type="RefSeq" id="WP_236255837.1">
    <property type="nucleotide sequence ID" value="NZ_BNEK01000002.1"/>
</dbReference>
<feature type="region of interest" description="Disordered" evidence="1">
    <location>
        <begin position="1"/>
        <end position="25"/>
    </location>
</feature>
<name>A0ABQ3TT20_STRHY</name>
<dbReference type="SUPFAM" id="SSF49879">
    <property type="entry name" value="SMAD/FHA domain"/>
    <property type="match status" value="1"/>
</dbReference>